<dbReference type="Pfam" id="PF12564">
    <property type="entry name" value="TypeIII_RM_meth"/>
    <property type="match status" value="1"/>
</dbReference>
<organism evidence="9">
    <name type="scientific">Faucicola osloensis</name>
    <name type="common">Moraxella osloensis</name>
    <dbReference type="NCBI Taxonomy" id="34062"/>
    <lineage>
        <taxon>Bacteria</taxon>
        <taxon>Pseudomonadati</taxon>
        <taxon>Pseudomonadota</taxon>
        <taxon>Gammaproteobacteria</taxon>
        <taxon>Moraxellales</taxon>
        <taxon>Moraxellaceae</taxon>
        <taxon>Faucicola</taxon>
    </lineage>
</organism>
<evidence type="ECO:0000256" key="4">
    <source>
        <dbReference type="ARBA" id="ARBA00022679"/>
    </source>
</evidence>
<comment type="catalytic activity">
    <reaction evidence="6">
        <text>a 2'-deoxyadenosine in DNA + S-adenosyl-L-methionine = an N(6)-methyl-2'-deoxyadenosine in DNA + S-adenosyl-L-homocysteine + H(+)</text>
        <dbReference type="Rhea" id="RHEA:15197"/>
        <dbReference type="Rhea" id="RHEA-COMP:12418"/>
        <dbReference type="Rhea" id="RHEA-COMP:12419"/>
        <dbReference type="ChEBI" id="CHEBI:15378"/>
        <dbReference type="ChEBI" id="CHEBI:57856"/>
        <dbReference type="ChEBI" id="CHEBI:59789"/>
        <dbReference type="ChEBI" id="CHEBI:90615"/>
        <dbReference type="ChEBI" id="CHEBI:90616"/>
        <dbReference type="EC" id="2.1.1.72"/>
    </reaction>
</comment>
<reference evidence="9" key="1">
    <citation type="submission" date="2016-06" db="EMBL/GenBank/DDBJ databases">
        <title>Draft genome of Moraxella osloensis CCUG 67237.</title>
        <authorList>
            <person name="Salva-Serra F."/>
            <person name="Engstrom-Jakobsson H."/>
            <person name="Thorell K."/>
            <person name="Gonzales-Siles L."/>
            <person name="Karlsson R."/>
            <person name="Boulund F."/>
            <person name="Engstrand L."/>
            <person name="Kristiansson E."/>
            <person name="Moore E."/>
        </authorList>
    </citation>
    <scope>NUCLEOTIDE SEQUENCE [LARGE SCALE GENOMIC DNA]</scope>
    <source>
        <strain evidence="9">CCUG 67237</strain>
    </source>
</reference>
<sequence length="698" mass="80382">MNTDLQAALTQALLSHEKVWADEEKTILAKNILLDLVEKTDPTIIGLLLGNDDLKRHFFVEVNGVLVFKLQDFRFFLEKHSVNNSYTKYANRIGLTDGNRFLKDSSDIVLDFPFKDCVLNGGQSTEEGEEIYFKRNNDQSDSQLYTKLTRKRQEIFFNQTLAFDEIDRLFDAKAFSKFSRYTADGKQAVGEIKRHADGTIAENLIIKGNNLIALHSLAKQFKGKVKLIYIDPPYNTGNDGFKYNDKFNHSTWLTFMKNRLEIAKTLLADDGTIAISIDNYELAYTLILLDEIFGKNNRKNIITVKRASASGAKVINLGVVNVVEYIAIYSKTDNWKPNRIFMSKEYDTRYNKFIKNINEHYDNWEFITVLEAFAEYSNLPKSKLKKHYGENYKIELEKFILSHSNSVCRFAALDEKQISNDTIQAKQLSKNNPTKIIHQQREGFKDYYLIDGEAILFIKDRLSIIDGHETFSTPMTDFWDDCLPNDLHNEGQVEFKKGKKPEKLIKRIIELTTNENDIVLDYHLGSGTTAAVAHKMNRQYIGIEQMDYIETLAVERLKKVIDGEQGGISKAVNWQGGGEFVYAELAPFNETAKQQILACENIDDIKTLFNKLCERYFLKYNVSVNEFSQIIEEPEFQSLPLDEQKQMVLEMLDLNQMYVSLSEMDDEQFSGCLNDDDKALSREFYQSAKNQAEKKDGE</sequence>
<dbReference type="GO" id="GO:0009007">
    <property type="term" value="F:site-specific DNA-methyltransferase (adenine-specific) activity"/>
    <property type="evidence" value="ECO:0007669"/>
    <property type="project" value="UniProtKB-EC"/>
</dbReference>
<dbReference type="GO" id="GO:0032259">
    <property type="term" value="P:methylation"/>
    <property type="evidence" value="ECO:0007669"/>
    <property type="project" value="UniProtKB-KW"/>
</dbReference>
<dbReference type="Pfam" id="PF01555">
    <property type="entry name" value="N6_N4_Mtase"/>
    <property type="match status" value="1"/>
</dbReference>
<protein>
    <recommendedName>
        <fullName evidence="2">site-specific DNA-methyltransferase (adenine-specific)</fullName>
        <ecNumber evidence="2">2.1.1.72</ecNumber>
    </recommendedName>
</protein>
<evidence type="ECO:0000256" key="2">
    <source>
        <dbReference type="ARBA" id="ARBA00011900"/>
    </source>
</evidence>
<gene>
    <name evidence="9" type="ORF">A9299_00425</name>
</gene>
<keyword evidence="5" id="KW-0949">S-adenosyl-L-methionine</keyword>
<dbReference type="EC" id="2.1.1.72" evidence="2"/>
<dbReference type="InterPro" id="IPR029063">
    <property type="entry name" value="SAM-dependent_MTases_sf"/>
</dbReference>
<proteinExistence type="inferred from homology"/>
<dbReference type="InterPro" id="IPR002052">
    <property type="entry name" value="DNA_methylase_N6_adenine_CS"/>
</dbReference>
<comment type="similarity">
    <text evidence="1">Belongs to the N(4)/N(6)-methyltransferase family.</text>
</comment>
<evidence type="ECO:0000313" key="9">
    <source>
        <dbReference type="EMBL" id="OBX64948.1"/>
    </source>
</evidence>
<dbReference type="InterPro" id="IPR002295">
    <property type="entry name" value="N4/N6-MTase_EcoPI_Mod-like"/>
</dbReference>
<dbReference type="GO" id="GO:0008170">
    <property type="term" value="F:N-methyltransferase activity"/>
    <property type="evidence" value="ECO:0007669"/>
    <property type="project" value="InterPro"/>
</dbReference>
<keyword evidence="9" id="KW-0255">Endonuclease</keyword>
<dbReference type="InterPro" id="IPR022221">
    <property type="entry name" value="TypeIII_RM_meth"/>
</dbReference>
<dbReference type="PRINTS" id="PR00508">
    <property type="entry name" value="S21N4MTFRASE"/>
</dbReference>
<feature type="domain" description="DNA methylase N-4/N-6" evidence="7">
    <location>
        <begin position="225"/>
        <end position="554"/>
    </location>
</feature>
<dbReference type="Gene3D" id="3.40.50.150">
    <property type="entry name" value="Vaccinia Virus protein VP39"/>
    <property type="match status" value="1"/>
</dbReference>
<evidence type="ECO:0000256" key="5">
    <source>
        <dbReference type="ARBA" id="ARBA00022691"/>
    </source>
</evidence>
<dbReference type="AlphaFoldDB" id="A0AA91FN80"/>
<dbReference type="EMBL" id="LZMT01000012">
    <property type="protein sequence ID" value="OBX64948.1"/>
    <property type="molecule type" value="Genomic_DNA"/>
</dbReference>
<keyword evidence="9" id="KW-0540">Nuclease</keyword>
<evidence type="ECO:0000256" key="1">
    <source>
        <dbReference type="ARBA" id="ARBA00006594"/>
    </source>
</evidence>
<comment type="caution">
    <text evidence="9">The sequence shown here is derived from an EMBL/GenBank/DDBJ whole genome shotgun (WGS) entry which is preliminary data.</text>
</comment>
<accession>A0AA91FN80</accession>
<evidence type="ECO:0000259" key="7">
    <source>
        <dbReference type="Pfam" id="PF01555"/>
    </source>
</evidence>
<keyword evidence="3" id="KW-0489">Methyltransferase</keyword>
<dbReference type="SUPFAM" id="SSF53335">
    <property type="entry name" value="S-adenosyl-L-methionine-dependent methyltransferases"/>
    <property type="match status" value="1"/>
</dbReference>
<dbReference type="InterPro" id="IPR001091">
    <property type="entry name" value="RM_Methyltransferase"/>
</dbReference>
<keyword evidence="9" id="KW-0378">Hydrolase</keyword>
<dbReference type="GO" id="GO:0003677">
    <property type="term" value="F:DNA binding"/>
    <property type="evidence" value="ECO:0007669"/>
    <property type="project" value="InterPro"/>
</dbReference>
<feature type="domain" description="Type III restriction/modification enzyme methylation subunit" evidence="8">
    <location>
        <begin position="41"/>
        <end position="95"/>
    </location>
</feature>
<keyword evidence="4" id="KW-0808">Transferase</keyword>
<evidence type="ECO:0000256" key="3">
    <source>
        <dbReference type="ARBA" id="ARBA00022603"/>
    </source>
</evidence>
<dbReference type="InterPro" id="IPR002941">
    <property type="entry name" value="DNA_methylase_N4/N6"/>
</dbReference>
<dbReference type="GO" id="GO:0004519">
    <property type="term" value="F:endonuclease activity"/>
    <property type="evidence" value="ECO:0007669"/>
    <property type="project" value="UniProtKB-KW"/>
</dbReference>
<evidence type="ECO:0000259" key="8">
    <source>
        <dbReference type="Pfam" id="PF12564"/>
    </source>
</evidence>
<dbReference type="PIRSF" id="PIRSF015855">
    <property type="entry name" value="TypeIII_Mtase_mKpnI"/>
    <property type="match status" value="1"/>
</dbReference>
<evidence type="ECO:0000256" key="6">
    <source>
        <dbReference type="ARBA" id="ARBA00047942"/>
    </source>
</evidence>
<dbReference type="PROSITE" id="PS00092">
    <property type="entry name" value="N6_MTASE"/>
    <property type="match status" value="1"/>
</dbReference>
<name>A0AA91FN80_FAUOS</name>